<accession>A0A3M7P8U1</accession>
<evidence type="ECO:0000313" key="1">
    <source>
        <dbReference type="EMBL" id="RMZ95423.1"/>
    </source>
</evidence>
<sequence>MKALVDYICESHDPNSKSSLFELTKNNLLDACKLLCLLGPSALVKKVKFVSDSFKINLANLTGKFRNINKQRTVKKSLLLTLPIWPVPSPDEKREG</sequence>
<dbReference type="Proteomes" id="UP000276133">
    <property type="component" value="Unassembled WGS sequence"/>
</dbReference>
<keyword evidence="2" id="KW-1185">Reference proteome</keyword>
<dbReference type="EMBL" id="REGN01012443">
    <property type="protein sequence ID" value="RMZ95423.1"/>
    <property type="molecule type" value="Genomic_DNA"/>
</dbReference>
<gene>
    <name evidence="1" type="ORF">BpHYR1_009447</name>
</gene>
<protein>
    <submittedName>
        <fullName evidence="1">Uncharacterized protein</fullName>
    </submittedName>
</protein>
<comment type="caution">
    <text evidence="1">The sequence shown here is derived from an EMBL/GenBank/DDBJ whole genome shotgun (WGS) entry which is preliminary data.</text>
</comment>
<reference evidence="1 2" key="1">
    <citation type="journal article" date="2018" name="Sci. Rep.">
        <title>Genomic signatures of local adaptation to the degree of environmental predictability in rotifers.</title>
        <authorList>
            <person name="Franch-Gras L."/>
            <person name="Hahn C."/>
            <person name="Garcia-Roger E.M."/>
            <person name="Carmona M.J."/>
            <person name="Serra M."/>
            <person name="Gomez A."/>
        </authorList>
    </citation>
    <scope>NUCLEOTIDE SEQUENCE [LARGE SCALE GENOMIC DNA]</scope>
    <source>
        <strain evidence="1">HYR1</strain>
    </source>
</reference>
<name>A0A3M7P8U1_BRAPC</name>
<organism evidence="1 2">
    <name type="scientific">Brachionus plicatilis</name>
    <name type="common">Marine rotifer</name>
    <name type="synonym">Brachionus muelleri</name>
    <dbReference type="NCBI Taxonomy" id="10195"/>
    <lineage>
        <taxon>Eukaryota</taxon>
        <taxon>Metazoa</taxon>
        <taxon>Spiralia</taxon>
        <taxon>Gnathifera</taxon>
        <taxon>Rotifera</taxon>
        <taxon>Eurotatoria</taxon>
        <taxon>Monogononta</taxon>
        <taxon>Pseudotrocha</taxon>
        <taxon>Ploima</taxon>
        <taxon>Brachionidae</taxon>
        <taxon>Brachionus</taxon>
    </lineage>
</organism>
<evidence type="ECO:0000313" key="2">
    <source>
        <dbReference type="Proteomes" id="UP000276133"/>
    </source>
</evidence>
<proteinExistence type="predicted"/>
<dbReference type="AlphaFoldDB" id="A0A3M7P8U1"/>